<keyword evidence="2" id="KW-0677">Repeat</keyword>
<dbReference type="Pfam" id="PF13855">
    <property type="entry name" value="LRR_8"/>
    <property type="match status" value="2"/>
</dbReference>
<sequence>WDVHLSYLSFLRLHSQCSWEIVFVGVDSPCLRFCRIWTWTIGWVRSCATMAEARLPGRNNDAVGNYREDGSFRHCSGGPLLLDYCHASMESQDLAEALANQPSKVFLTVETILASNNMLLHLPDIISFYVNLRSLDLSFNQLTFLPDSICECSNLTSLVVRNNLLDDTSFPKSFSNLRLKELNLSGNQLTRIPEEVMNLNATLTSLHLGANSINYLGSDIKRFKILEVLYLGGNCLNEIPWEVGDLKYLKIFVLCENRLETIPSSVSNLKQLKSLLLHRNRLTSLPVELIKLRNLMELSLRDNPLVVRFVRDMVYNPPSLMELSARVIKIKKVPFNSVELPDNLSDYLHHAHECINPRCKGVYFDTRVEHIKFVDFCGKYRVPLLQYLCSPTCSDYRSPAYEASDSDSEDDRIKKVLLG</sequence>
<evidence type="ECO:0000256" key="2">
    <source>
        <dbReference type="ARBA" id="ARBA00022737"/>
    </source>
</evidence>
<dbReference type="InterPro" id="IPR003591">
    <property type="entry name" value="Leu-rich_rpt_typical-subtyp"/>
</dbReference>
<reference evidence="3" key="1">
    <citation type="submission" date="2021-06" db="EMBL/GenBank/DDBJ databases">
        <authorList>
            <person name="Hodson N. C."/>
            <person name="Mongue J. A."/>
            <person name="Jaron S. K."/>
        </authorList>
    </citation>
    <scope>NUCLEOTIDE SEQUENCE</scope>
</reference>
<dbReference type="Proteomes" id="UP000708208">
    <property type="component" value="Unassembled WGS sequence"/>
</dbReference>
<dbReference type="EMBL" id="CAJVCH010069642">
    <property type="protein sequence ID" value="CAG7720333.1"/>
    <property type="molecule type" value="Genomic_DNA"/>
</dbReference>
<dbReference type="InterPro" id="IPR050216">
    <property type="entry name" value="LRR_domain-containing"/>
</dbReference>
<dbReference type="PANTHER" id="PTHR48051:SF53">
    <property type="entry name" value="LEUCINE RICH REPEAT CONTAINING 58"/>
    <property type="match status" value="1"/>
</dbReference>
<evidence type="ECO:0000313" key="4">
    <source>
        <dbReference type="Proteomes" id="UP000708208"/>
    </source>
</evidence>
<proteinExistence type="predicted"/>
<evidence type="ECO:0000313" key="3">
    <source>
        <dbReference type="EMBL" id="CAG7720333.1"/>
    </source>
</evidence>
<keyword evidence="1" id="KW-0433">Leucine-rich repeat</keyword>
<accession>A0A8J2NTA5</accession>
<gene>
    <name evidence="3" type="ORF">AFUS01_LOCUS9615</name>
</gene>
<dbReference type="SMART" id="SM00364">
    <property type="entry name" value="LRR_BAC"/>
    <property type="match status" value="4"/>
</dbReference>
<comment type="caution">
    <text evidence="3">The sequence shown here is derived from an EMBL/GenBank/DDBJ whole genome shotgun (WGS) entry which is preliminary data.</text>
</comment>
<keyword evidence="4" id="KW-1185">Reference proteome</keyword>
<dbReference type="OrthoDB" id="1053178at2759"/>
<dbReference type="SMART" id="SM00369">
    <property type="entry name" value="LRR_TYP"/>
    <property type="match status" value="4"/>
</dbReference>
<evidence type="ECO:0008006" key="5">
    <source>
        <dbReference type="Google" id="ProtNLM"/>
    </source>
</evidence>
<dbReference type="PANTHER" id="PTHR48051">
    <property type="match status" value="1"/>
</dbReference>
<dbReference type="AlphaFoldDB" id="A0A8J2NTA5"/>
<name>A0A8J2NTA5_9HEXA</name>
<organism evidence="3 4">
    <name type="scientific">Allacma fusca</name>
    <dbReference type="NCBI Taxonomy" id="39272"/>
    <lineage>
        <taxon>Eukaryota</taxon>
        <taxon>Metazoa</taxon>
        <taxon>Ecdysozoa</taxon>
        <taxon>Arthropoda</taxon>
        <taxon>Hexapoda</taxon>
        <taxon>Collembola</taxon>
        <taxon>Symphypleona</taxon>
        <taxon>Sminthuridae</taxon>
        <taxon>Allacma</taxon>
    </lineage>
</organism>
<feature type="non-terminal residue" evidence="3">
    <location>
        <position position="1"/>
    </location>
</feature>
<dbReference type="InterPro" id="IPR001611">
    <property type="entry name" value="Leu-rich_rpt"/>
</dbReference>
<dbReference type="GO" id="GO:0005737">
    <property type="term" value="C:cytoplasm"/>
    <property type="evidence" value="ECO:0007669"/>
    <property type="project" value="TreeGrafter"/>
</dbReference>
<dbReference type="PROSITE" id="PS51450">
    <property type="entry name" value="LRR"/>
    <property type="match status" value="3"/>
</dbReference>
<protein>
    <recommendedName>
        <fullName evidence="5">Leucine-rich repeat-containing protein 58</fullName>
    </recommendedName>
</protein>
<evidence type="ECO:0000256" key="1">
    <source>
        <dbReference type="ARBA" id="ARBA00022614"/>
    </source>
</evidence>